<dbReference type="InterPro" id="IPR008334">
    <property type="entry name" value="5'-Nucleotdase_C"/>
</dbReference>
<dbReference type="PANTHER" id="PTHR11575">
    <property type="entry name" value="5'-NUCLEOTIDASE-RELATED"/>
    <property type="match status" value="1"/>
</dbReference>
<evidence type="ECO:0000256" key="3">
    <source>
        <dbReference type="RuleBase" id="RU362119"/>
    </source>
</evidence>
<keyword evidence="7" id="KW-1185">Reference proteome</keyword>
<dbReference type="PANTHER" id="PTHR11575:SF24">
    <property type="entry name" value="5'-NUCLEOTIDASE"/>
    <property type="match status" value="1"/>
</dbReference>
<proteinExistence type="inferred from homology"/>
<dbReference type="EMBL" id="ATFF01000006">
    <property type="protein sequence ID" value="EPF31715.1"/>
    <property type="molecule type" value="Genomic_DNA"/>
</dbReference>
<dbReference type="GO" id="GO:0046872">
    <property type="term" value="F:metal ion binding"/>
    <property type="evidence" value="ECO:0007669"/>
    <property type="project" value="InterPro"/>
</dbReference>
<comment type="caution">
    <text evidence="6">The sequence shown here is derived from an EMBL/GenBank/DDBJ whole genome shotgun (WGS) entry which is preliminary data.</text>
</comment>
<dbReference type="InterPro" id="IPR006179">
    <property type="entry name" value="5_nucleotidase/apyrase"/>
</dbReference>
<name>S3K2J4_TREMA</name>
<dbReference type="InterPro" id="IPR004843">
    <property type="entry name" value="Calcineurin-like_PHP"/>
</dbReference>
<evidence type="ECO:0000313" key="7">
    <source>
        <dbReference type="Proteomes" id="UP000014541"/>
    </source>
</evidence>
<sequence length="513" mass="56265">MKKHWSVIAALAAVFMLFGCATTVRRTAGAEYYLTVLHTNDHHGTTLSKDGKAGLAERATFIKQVRAQDKNVLVLDAGDLNIGTALSNMFDAEPDIMAYNKIGYDAVALGNHEFDSTLAKLEKQIGWSKFPWISANIKKGGRYLVKPYIIKEYEGFRVGVIGLTTLRTKVIASPDKSLTFIDETDAARKMVDELKNKKKCDLIIVVGHVGNIQESEDHTTSLAIAEKVPGIDIFIDGHSHSKFEKPERVGGTYIVSANEWGKFMGKGRVTIKDGKMTAFDWTPVEITSAAFPPDPEILELIRPYKEKADASLKEVVMKTSAEFEFGNRLSRKKEIALGDLVSDAQIAYCASIGVKADFALTNGGNIRTNLPEGNVTRENILTVLPFENYVYVVTLKGSDVIKLFDFIATIPQGAGAFAQVSKEARFTLNYNTGKVENLTIGGKPIDPARTYKIATNDYLAKGGDGYEVFKSATEIFNTSMLLSDVVINYVQKLPQPIAPQTDGRIQIIGGMAL</sequence>
<dbReference type="CDD" id="cd00845">
    <property type="entry name" value="MPP_UshA_N_like"/>
    <property type="match status" value="1"/>
</dbReference>
<dbReference type="PROSITE" id="PS51257">
    <property type="entry name" value="PROKAR_LIPOPROTEIN"/>
    <property type="match status" value="1"/>
</dbReference>
<dbReference type="STRING" id="1125699.HMPREF9194_02066"/>
<dbReference type="GO" id="GO:0009166">
    <property type="term" value="P:nucleotide catabolic process"/>
    <property type="evidence" value="ECO:0007669"/>
    <property type="project" value="InterPro"/>
</dbReference>
<dbReference type="GO" id="GO:0016788">
    <property type="term" value="F:hydrolase activity, acting on ester bonds"/>
    <property type="evidence" value="ECO:0007669"/>
    <property type="project" value="InterPro"/>
</dbReference>
<dbReference type="SUPFAM" id="SSF56300">
    <property type="entry name" value="Metallo-dependent phosphatases"/>
    <property type="match status" value="1"/>
</dbReference>
<gene>
    <name evidence="6" type="ORF">HMPREF9194_02066</name>
</gene>
<dbReference type="Pfam" id="PF02872">
    <property type="entry name" value="5_nucleotid_C"/>
    <property type="match status" value="1"/>
</dbReference>
<dbReference type="AlphaFoldDB" id="S3K2J4"/>
<dbReference type="Gene3D" id="3.60.21.10">
    <property type="match status" value="1"/>
</dbReference>
<evidence type="ECO:0000256" key="1">
    <source>
        <dbReference type="ARBA" id="ARBA00006654"/>
    </source>
</evidence>
<evidence type="ECO:0000256" key="2">
    <source>
        <dbReference type="ARBA" id="ARBA00022729"/>
    </source>
</evidence>
<dbReference type="PROSITE" id="PS00786">
    <property type="entry name" value="5_NUCLEOTIDASE_2"/>
    <property type="match status" value="1"/>
</dbReference>
<evidence type="ECO:0000259" key="5">
    <source>
        <dbReference type="Pfam" id="PF02872"/>
    </source>
</evidence>
<evidence type="ECO:0000259" key="4">
    <source>
        <dbReference type="Pfam" id="PF00149"/>
    </source>
</evidence>
<feature type="domain" description="Calcineurin-like phosphoesterase" evidence="4">
    <location>
        <begin position="35"/>
        <end position="241"/>
    </location>
</feature>
<dbReference type="Gene3D" id="3.90.780.10">
    <property type="entry name" value="5'-Nucleotidase, C-terminal domain"/>
    <property type="match status" value="1"/>
</dbReference>
<evidence type="ECO:0008006" key="8">
    <source>
        <dbReference type="Google" id="ProtNLM"/>
    </source>
</evidence>
<keyword evidence="3" id="KW-0547">Nucleotide-binding</keyword>
<reference evidence="6 7" key="1">
    <citation type="submission" date="2013-04" db="EMBL/GenBank/DDBJ databases">
        <title>The Genome Sequence of Treponema maltophilum ATCC 51939.</title>
        <authorList>
            <consortium name="The Broad Institute Genomics Platform"/>
            <person name="Earl A."/>
            <person name="Ward D."/>
            <person name="Feldgarden M."/>
            <person name="Gevers D."/>
            <person name="Leonetti C."/>
            <person name="Blanton J.M."/>
            <person name="Dewhirst F.E."/>
            <person name="Izard J."/>
            <person name="Walker B."/>
            <person name="Young S."/>
            <person name="Zeng Q."/>
            <person name="Gargeya S."/>
            <person name="Fitzgerald M."/>
            <person name="Haas B."/>
            <person name="Abouelleil A."/>
            <person name="Allen A.W."/>
            <person name="Alvarado L."/>
            <person name="Arachchi H.M."/>
            <person name="Berlin A.M."/>
            <person name="Chapman S.B."/>
            <person name="Gainer-Dewar J."/>
            <person name="Goldberg J."/>
            <person name="Griggs A."/>
            <person name="Gujja S."/>
            <person name="Hansen M."/>
            <person name="Howarth C."/>
            <person name="Imamovic A."/>
            <person name="Ireland A."/>
            <person name="Larimer J."/>
            <person name="McCowan C."/>
            <person name="Murphy C."/>
            <person name="Pearson M."/>
            <person name="Poon T.W."/>
            <person name="Priest M."/>
            <person name="Roberts A."/>
            <person name="Saif S."/>
            <person name="Shea T."/>
            <person name="Sisk P."/>
            <person name="Sykes S."/>
            <person name="Wortman J."/>
            <person name="Nusbaum C."/>
            <person name="Birren B."/>
        </authorList>
    </citation>
    <scope>NUCLEOTIDE SEQUENCE [LARGE SCALE GENOMIC DNA]</scope>
    <source>
        <strain evidence="6 7">ATCC 51939</strain>
    </source>
</reference>
<feature type="chain" id="PRO_5005146365" description="5'-Nucleotidase C-terminal domain-containing protein" evidence="3">
    <location>
        <begin position="22"/>
        <end position="513"/>
    </location>
</feature>
<organism evidence="6 7">
    <name type="scientific">Treponema maltophilum ATCC 51939</name>
    <dbReference type="NCBI Taxonomy" id="1125699"/>
    <lineage>
        <taxon>Bacteria</taxon>
        <taxon>Pseudomonadati</taxon>
        <taxon>Spirochaetota</taxon>
        <taxon>Spirochaetia</taxon>
        <taxon>Spirochaetales</taxon>
        <taxon>Treponemataceae</taxon>
        <taxon>Treponema</taxon>
    </lineage>
</organism>
<protein>
    <recommendedName>
        <fullName evidence="8">5'-Nucleotidase C-terminal domain-containing protein</fullName>
    </recommendedName>
</protein>
<accession>S3K2J4</accession>
<keyword evidence="2 3" id="KW-0732">Signal</keyword>
<dbReference type="GO" id="GO:0000166">
    <property type="term" value="F:nucleotide binding"/>
    <property type="evidence" value="ECO:0007669"/>
    <property type="project" value="UniProtKB-KW"/>
</dbReference>
<keyword evidence="3" id="KW-0378">Hydrolase</keyword>
<dbReference type="PRINTS" id="PR01607">
    <property type="entry name" value="APYRASEFAMLY"/>
</dbReference>
<feature type="domain" description="5'-Nucleotidase C-terminal" evidence="5">
    <location>
        <begin position="323"/>
        <end position="470"/>
    </location>
</feature>
<dbReference type="InterPro" id="IPR006146">
    <property type="entry name" value="5'-Nucleotdase_CS"/>
</dbReference>
<dbReference type="PATRIC" id="fig|1125699.3.peg.2088"/>
<dbReference type="RefSeq" id="WP_016526324.1">
    <property type="nucleotide sequence ID" value="NZ_KE332518.1"/>
</dbReference>
<dbReference type="Pfam" id="PF00149">
    <property type="entry name" value="Metallophos"/>
    <property type="match status" value="1"/>
</dbReference>
<dbReference type="GO" id="GO:0030288">
    <property type="term" value="C:outer membrane-bounded periplasmic space"/>
    <property type="evidence" value="ECO:0007669"/>
    <property type="project" value="TreeGrafter"/>
</dbReference>
<dbReference type="InterPro" id="IPR029052">
    <property type="entry name" value="Metallo-depent_PP-like"/>
</dbReference>
<dbReference type="OrthoDB" id="9800780at2"/>
<dbReference type="SUPFAM" id="SSF55816">
    <property type="entry name" value="5'-nucleotidase (syn. UDP-sugar hydrolase), C-terminal domain"/>
    <property type="match status" value="1"/>
</dbReference>
<dbReference type="Proteomes" id="UP000014541">
    <property type="component" value="Unassembled WGS sequence"/>
</dbReference>
<dbReference type="eggNOG" id="COG0737">
    <property type="taxonomic scope" value="Bacteria"/>
</dbReference>
<comment type="similarity">
    <text evidence="1 3">Belongs to the 5'-nucleotidase family.</text>
</comment>
<dbReference type="InterPro" id="IPR036907">
    <property type="entry name" value="5'-Nucleotdase_C_sf"/>
</dbReference>
<feature type="signal peptide" evidence="3">
    <location>
        <begin position="1"/>
        <end position="21"/>
    </location>
</feature>
<evidence type="ECO:0000313" key="6">
    <source>
        <dbReference type="EMBL" id="EPF31715.1"/>
    </source>
</evidence>
<dbReference type="HOGENOM" id="CLU_005854_7_3_12"/>